<evidence type="ECO:0000313" key="2">
    <source>
        <dbReference type="Proteomes" id="UP000306402"/>
    </source>
</evidence>
<dbReference type="InterPro" id="IPR039968">
    <property type="entry name" value="BcerS-like"/>
</dbReference>
<dbReference type="OrthoDB" id="62581at2"/>
<evidence type="ECO:0000313" key="1">
    <source>
        <dbReference type="EMBL" id="TLV02917.1"/>
    </source>
</evidence>
<dbReference type="PANTHER" id="PTHR41368:SF1">
    <property type="entry name" value="PROTEIN YGHO"/>
    <property type="match status" value="1"/>
</dbReference>
<gene>
    <name evidence="1" type="ORF">FEN17_04700</name>
</gene>
<proteinExistence type="predicted"/>
<sequence length="337" mass="38716">MIQIFKTKPGETDFHLFEKLPESIYQESELALKKSEKIPVDFLEGCYYLTDREKVVARASLYFNPFLKYHDAPACTVGTYECAENATYAITLLDHLKEQAKTLDASYLIGPMNGSTWENYRFSTDRNNPPYFLEPFHHLYYNDQFQDAGFEVIARYYTNIDSNLELNEDAALTARQQELFDEGVVIRPIDLQHFEDEIGRIYAFNEIAFKTNFLYTPISQKAFLDKYLPTKNLINPALTLLAEDENGTLIGYYFCIQDFLNTTEKSLIVKTLARHPDPNWKGLGHVIGNIVYGEAMKLGFTSALHPFIYQQGTSMALSKNFSGVNYKNYALYGVKID</sequence>
<dbReference type="AlphaFoldDB" id="A0A5R9L3F7"/>
<keyword evidence="2" id="KW-1185">Reference proteome</keyword>
<evidence type="ECO:0008006" key="3">
    <source>
        <dbReference type="Google" id="ProtNLM"/>
    </source>
</evidence>
<dbReference type="PANTHER" id="PTHR41368">
    <property type="entry name" value="PROTEIN YGHO"/>
    <property type="match status" value="1"/>
</dbReference>
<comment type="caution">
    <text evidence="1">The sequence shown here is derived from an EMBL/GenBank/DDBJ whole genome shotgun (WGS) entry which is preliminary data.</text>
</comment>
<accession>A0A5R9L3F7</accession>
<dbReference type="SUPFAM" id="SSF55729">
    <property type="entry name" value="Acyl-CoA N-acyltransferases (Nat)"/>
    <property type="match status" value="1"/>
</dbReference>
<reference evidence="1 2" key="1">
    <citation type="submission" date="2019-05" db="EMBL/GenBank/DDBJ databases">
        <authorList>
            <person name="Qu J.-H."/>
        </authorList>
    </citation>
    <scope>NUCLEOTIDE SEQUENCE [LARGE SCALE GENOMIC DNA]</scope>
    <source>
        <strain evidence="1 2">T17</strain>
    </source>
</reference>
<name>A0A5R9L3F7_9BACT</name>
<dbReference type="EMBL" id="VCEJ01000002">
    <property type="protein sequence ID" value="TLV02917.1"/>
    <property type="molecule type" value="Genomic_DNA"/>
</dbReference>
<dbReference type="InterPro" id="IPR016181">
    <property type="entry name" value="Acyl_CoA_acyltransferase"/>
</dbReference>
<dbReference type="Proteomes" id="UP000306402">
    <property type="component" value="Unassembled WGS sequence"/>
</dbReference>
<dbReference type="RefSeq" id="WP_138364126.1">
    <property type="nucleotide sequence ID" value="NZ_VCEJ01000002.1"/>
</dbReference>
<organism evidence="1 2">
    <name type="scientific">Dyadobacter luticola</name>
    <dbReference type="NCBI Taxonomy" id="1979387"/>
    <lineage>
        <taxon>Bacteria</taxon>
        <taxon>Pseudomonadati</taxon>
        <taxon>Bacteroidota</taxon>
        <taxon>Cytophagia</taxon>
        <taxon>Cytophagales</taxon>
        <taxon>Spirosomataceae</taxon>
        <taxon>Dyadobacter</taxon>
    </lineage>
</organism>
<protein>
    <recommendedName>
        <fullName evidence="3">GNAT family N-acetyltransferase</fullName>
    </recommendedName>
</protein>